<evidence type="ECO:0000259" key="5">
    <source>
        <dbReference type="Pfam" id="PF10502"/>
    </source>
</evidence>
<name>A0A2D2AXN7_9CAUL</name>
<keyword evidence="7" id="KW-1185">Reference proteome</keyword>
<dbReference type="GO" id="GO:0004252">
    <property type="term" value="F:serine-type endopeptidase activity"/>
    <property type="evidence" value="ECO:0007669"/>
    <property type="project" value="InterPro"/>
</dbReference>
<dbReference type="Pfam" id="PF10502">
    <property type="entry name" value="Peptidase_S26"/>
    <property type="match status" value="1"/>
</dbReference>
<protein>
    <recommendedName>
        <fullName evidence="2 3">Signal peptidase I</fullName>
        <ecNumber evidence="3">3.4.21.89</ecNumber>
    </recommendedName>
</protein>
<dbReference type="KEGG" id="cmb:CSW64_10125"/>
<dbReference type="PANTHER" id="PTHR43390:SF1">
    <property type="entry name" value="CHLOROPLAST PROCESSING PEPTIDASE"/>
    <property type="match status" value="1"/>
</dbReference>
<dbReference type="PRINTS" id="PR00727">
    <property type="entry name" value="LEADERPTASE"/>
</dbReference>
<feature type="region of interest" description="Disordered" evidence="4">
    <location>
        <begin position="100"/>
        <end position="120"/>
    </location>
</feature>
<gene>
    <name evidence="6" type="primary">lepB</name>
    <name evidence="6" type="ORF">CSW64_10125</name>
</gene>
<evidence type="ECO:0000256" key="3">
    <source>
        <dbReference type="RuleBase" id="RU362042"/>
    </source>
</evidence>
<dbReference type="EMBL" id="CP024201">
    <property type="protein sequence ID" value="ATQ42741.1"/>
    <property type="molecule type" value="Genomic_DNA"/>
</dbReference>
<evidence type="ECO:0000256" key="4">
    <source>
        <dbReference type="SAM" id="MobiDB-lite"/>
    </source>
</evidence>
<organism evidence="6 7">
    <name type="scientific">Caulobacter mirabilis</name>
    <dbReference type="NCBI Taxonomy" id="69666"/>
    <lineage>
        <taxon>Bacteria</taxon>
        <taxon>Pseudomonadati</taxon>
        <taxon>Pseudomonadota</taxon>
        <taxon>Alphaproteobacteria</taxon>
        <taxon>Caulobacterales</taxon>
        <taxon>Caulobacteraceae</taxon>
        <taxon>Caulobacter</taxon>
    </lineage>
</organism>
<dbReference type="PANTHER" id="PTHR43390">
    <property type="entry name" value="SIGNAL PEPTIDASE I"/>
    <property type="match status" value="1"/>
</dbReference>
<feature type="domain" description="Peptidase S26" evidence="5">
    <location>
        <begin position="15"/>
        <end position="193"/>
    </location>
</feature>
<comment type="subcellular location">
    <subcellularLocation>
        <location evidence="3">Membrane</location>
        <topology evidence="3">Single-pass type II membrane protein</topology>
    </subcellularLocation>
</comment>
<dbReference type="OrthoDB" id="9815782at2"/>
<dbReference type="CDD" id="cd06530">
    <property type="entry name" value="S26_SPase_I"/>
    <property type="match status" value="1"/>
</dbReference>
<dbReference type="EC" id="3.4.21.89" evidence="3"/>
<keyword evidence="3" id="KW-0378">Hydrolase</keyword>
<dbReference type="InterPro" id="IPR000223">
    <property type="entry name" value="Pept_S26A_signal_pept_1"/>
</dbReference>
<keyword evidence="3" id="KW-0645">Protease</keyword>
<dbReference type="GO" id="GO:0006465">
    <property type="term" value="P:signal peptide processing"/>
    <property type="evidence" value="ECO:0007669"/>
    <property type="project" value="InterPro"/>
</dbReference>
<dbReference type="InterPro" id="IPR019533">
    <property type="entry name" value="Peptidase_S26"/>
</dbReference>
<dbReference type="GO" id="GO:0016020">
    <property type="term" value="C:membrane"/>
    <property type="evidence" value="ECO:0007669"/>
    <property type="project" value="UniProtKB-SubCell"/>
</dbReference>
<accession>A0A2D2AXN7</accession>
<comment type="catalytic activity">
    <reaction evidence="3">
        <text>Cleavage of hydrophobic, N-terminal signal or leader sequences from secreted and periplasmic proteins.</text>
        <dbReference type="EC" id="3.4.21.89"/>
    </reaction>
</comment>
<dbReference type="Gene3D" id="2.10.109.10">
    <property type="entry name" value="Umud Fragment, subunit A"/>
    <property type="match status" value="1"/>
</dbReference>
<dbReference type="NCBIfam" id="TIGR02227">
    <property type="entry name" value="sigpep_I_bact"/>
    <property type="match status" value="1"/>
</dbReference>
<sequence length="241" mass="25604">MMRGRTVTMGLAGVVVVVGIAAATVGVVNASRSYSYGGTAMLPTMAPGDVFYVEPLDEVRRGDFVTFRAPSADVLMAMRVIGLPGDRIRLEDGRLTVSGQAAQQVGEGEGPRSVCADSGRPPRRIRETLPGGASYLTYDCGPRDLDNMAELIVPSGRYFLLGDNRDNALDSRPPEAEGGFGFVPSGNLVGLVRSGRPPIFKRMMRSFSRNEADLTREQTAAIVASPGQGPTQITTKEGAPK</sequence>
<comment type="similarity">
    <text evidence="1 3">Belongs to the peptidase S26 family.</text>
</comment>
<dbReference type="AlphaFoldDB" id="A0A2D2AXN7"/>
<evidence type="ECO:0000256" key="2">
    <source>
        <dbReference type="ARBA" id="ARBA00019232"/>
    </source>
</evidence>
<proteinExistence type="inferred from homology"/>
<dbReference type="InterPro" id="IPR036286">
    <property type="entry name" value="LexA/Signal_pep-like_sf"/>
</dbReference>
<evidence type="ECO:0000313" key="7">
    <source>
        <dbReference type="Proteomes" id="UP000228945"/>
    </source>
</evidence>
<dbReference type="Proteomes" id="UP000228945">
    <property type="component" value="Chromosome"/>
</dbReference>
<dbReference type="SUPFAM" id="SSF51306">
    <property type="entry name" value="LexA/Signal peptidase"/>
    <property type="match status" value="1"/>
</dbReference>
<dbReference type="GO" id="GO:0009003">
    <property type="term" value="F:signal peptidase activity"/>
    <property type="evidence" value="ECO:0007669"/>
    <property type="project" value="UniProtKB-EC"/>
</dbReference>
<reference evidence="6 7" key="1">
    <citation type="submission" date="2017-10" db="EMBL/GenBank/DDBJ databases">
        <title>Genome sequence of Caulobacter mirabilis FWC38.</title>
        <authorList>
            <person name="Fiebig A."/>
            <person name="Crosson S."/>
        </authorList>
    </citation>
    <scope>NUCLEOTIDE SEQUENCE [LARGE SCALE GENOMIC DNA]</scope>
    <source>
        <strain evidence="6 7">FWC 38</strain>
    </source>
</reference>
<evidence type="ECO:0000256" key="1">
    <source>
        <dbReference type="ARBA" id="ARBA00009370"/>
    </source>
</evidence>
<evidence type="ECO:0000313" key="6">
    <source>
        <dbReference type="EMBL" id="ATQ42741.1"/>
    </source>
</evidence>